<dbReference type="Proteomes" id="UP000189462">
    <property type="component" value="Unassembled WGS sequence"/>
</dbReference>
<dbReference type="AlphaFoldDB" id="A0A1V3NC36"/>
<sequence>MHAIKSVAAAAALVMFLVSPVHALDGPTVDRWMDAMKELNEWGDRQPEAMDDDMTSMEDPQNLDMQQLMADMARQHSEVQAILRRHGFDDTNRWAEISGRIFSAFYALQMQAQSPEMQQQMAEALREIDQSPHLDEAQKAQMRAAMKQQMAMMAEAVPDVPEGDLQAVRSREDALRALFE</sequence>
<protein>
    <recommendedName>
        <fullName evidence="4">LTXXQ motif family protein</fullName>
    </recommendedName>
</protein>
<dbReference type="OrthoDB" id="5785244at2"/>
<evidence type="ECO:0000313" key="2">
    <source>
        <dbReference type="EMBL" id="OOG22336.1"/>
    </source>
</evidence>
<reference evidence="2 3" key="1">
    <citation type="submission" date="2017-02" db="EMBL/GenBank/DDBJ databases">
        <title>Genomic diversity within the haloalkaliphilic genus Thioalkalivibrio.</title>
        <authorList>
            <person name="Ahn A.-C."/>
            <person name="Meier-Kolthoff J."/>
            <person name="Overmars L."/>
            <person name="Richter M."/>
            <person name="Woyke T."/>
            <person name="Sorokin D.Y."/>
            <person name="Muyzer G."/>
        </authorList>
    </citation>
    <scope>NUCLEOTIDE SEQUENCE [LARGE SCALE GENOMIC DNA]</scope>
    <source>
        <strain evidence="2 3">ALJD</strain>
    </source>
</reference>
<accession>A0A1V3NC36</accession>
<dbReference type="RefSeq" id="WP_139349972.1">
    <property type="nucleotide sequence ID" value="NZ_MVBK01000104.1"/>
</dbReference>
<gene>
    <name evidence="2" type="ORF">B1C78_15220</name>
</gene>
<evidence type="ECO:0000313" key="3">
    <source>
        <dbReference type="Proteomes" id="UP000189462"/>
    </source>
</evidence>
<dbReference type="EMBL" id="MVBK01000104">
    <property type="protein sequence ID" value="OOG22336.1"/>
    <property type="molecule type" value="Genomic_DNA"/>
</dbReference>
<keyword evidence="3" id="KW-1185">Reference proteome</keyword>
<dbReference type="STRING" id="108003.B1C78_15220"/>
<comment type="caution">
    <text evidence="2">The sequence shown here is derived from an EMBL/GenBank/DDBJ whole genome shotgun (WGS) entry which is preliminary data.</text>
</comment>
<proteinExistence type="predicted"/>
<name>A0A1V3NC36_9GAMM</name>
<feature type="signal peptide" evidence="1">
    <location>
        <begin position="1"/>
        <end position="23"/>
    </location>
</feature>
<organism evidence="2 3">
    <name type="scientific">Thioalkalivibrio denitrificans</name>
    <dbReference type="NCBI Taxonomy" id="108003"/>
    <lineage>
        <taxon>Bacteria</taxon>
        <taxon>Pseudomonadati</taxon>
        <taxon>Pseudomonadota</taxon>
        <taxon>Gammaproteobacteria</taxon>
        <taxon>Chromatiales</taxon>
        <taxon>Ectothiorhodospiraceae</taxon>
        <taxon>Thioalkalivibrio</taxon>
    </lineage>
</organism>
<evidence type="ECO:0008006" key="4">
    <source>
        <dbReference type="Google" id="ProtNLM"/>
    </source>
</evidence>
<keyword evidence="1" id="KW-0732">Signal</keyword>
<feature type="chain" id="PRO_5012483028" description="LTXXQ motif family protein" evidence="1">
    <location>
        <begin position="24"/>
        <end position="180"/>
    </location>
</feature>
<evidence type="ECO:0000256" key="1">
    <source>
        <dbReference type="SAM" id="SignalP"/>
    </source>
</evidence>